<feature type="chain" id="PRO_5002779865" description="DUF4148 domain-containing protein" evidence="1">
    <location>
        <begin position="23"/>
        <end position="102"/>
    </location>
</feature>
<dbReference type="RefSeq" id="WP_012402453.1">
    <property type="nucleotide sequence ID" value="NC_010623.1"/>
</dbReference>
<gene>
    <name evidence="2" type="ordered locus">Bphy_3112</name>
</gene>
<dbReference type="Pfam" id="PF13663">
    <property type="entry name" value="DUF4148"/>
    <property type="match status" value="1"/>
</dbReference>
<evidence type="ECO:0008006" key="4">
    <source>
        <dbReference type="Google" id="ProtNLM"/>
    </source>
</evidence>
<dbReference type="Proteomes" id="UP000001192">
    <property type="component" value="Chromosome 2"/>
</dbReference>
<keyword evidence="1" id="KW-0732">Signal</keyword>
<reference evidence="3" key="1">
    <citation type="journal article" date="2014" name="Stand. Genomic Sci.">
        <title>Complete genome sequence of Burkholderia phymatum STM815(T), a broad host range and efficient nitrogen-fixing symbiont of Mimosa species.</title>
        <authorList>
            <person name="Moulin L."/>
            <person name="Klonowska A."/>
            <person name="Caroline B."/>
            <person name="Booth K."/>
            <person name="Vriezen J.A."/>
            <person name="Melkonian R."/>
            <person name="James E.K."/>
            <person name="Young J.P."/>
            <person name="Bena G."/>
            <person name="Hauser L."/>
            <person name="Land M."/>
            <person name="Kyrpides N."/>
            <person name="Bruce D."/>
            <person name="Chain P."/>
            <person name="Copeland A."/>
            <person name="Pitluck S."/>
            <person name="Woyke T."/>
            <person name="Lizotte-Waniewski M."/>
            <person name="Bristow J."/>
            <person name="Riley M."/>
        </authorList>
    </citation>
    <scope>NUCLEOTIDE SEQUENCE [LARGE SCALE GENOMIC DNA]</scope>
    <source>
        <strain evidence="3">DSM 17167 / CIP 108236 / LMG 21445 / STM815</strain>
    </source>
</reference>
<accession>B2JR54</accession>
<dbReference type="eggNOG" id="ENOG5030WVF">
    <property type="taxonomic scope" value="Bacteria"/>
</dbReference>
<proteinExistence type="predicted"/>
<sequence length="102" mass="10300" precursor="true">MKTLIRTAAAAIALALPIATFAQSNAPVTRAGVLAQVVQPDSAGDDPAGGNAHYPAAIEAAQARIDARQTDEYGGVTGGTSQAGAPFHPQYDAGLKSIYVGH</sequence>
<dbReference type="KEGG" id="bph:Bphy_3112"/>
<evidence type="ECO:0000313" key="3">
    <source>
        <dbReference type="Proteomes" id="UP000001192"/>
    </source>
</evidence>
<dbReference type="HOGENOM" id="CLU_117081_4_0_4"/>
<feature type="signal peptide" evidence="1">
    <location>
        <begin position="1"/>
        <end position="22"/>
    </location>
</feature>
<keyword evidence="3" id="KW-1185">Reference proteome</keyword>
<name>B2JR54_PARP8</name>
<dbReference type="EMBL" id="CP001044">
    <property type="protein sequence ID" value="ACC72280.1"/>
    <property type="molecule type" value="Genomic_DNA"/>
</dbReference>
<evidence type="ECO:0000313" key="2">
    <source>
        <dbReference type="EMBL" id="ACC72280.1"/>
    </source>
</evidence>
<protein>
    <recommendedName>
        <fullName evidence="4">DUF4148 domain-containing protein</fullName>
    </recommendedName>
</protein>
<evidence type="ECO:0000256" key="1">
    <source>
        <dbReference type="SAM" id="SignalP"/>
    </source>
</evidence>
<organism evidence="2 3">
    <name type="scientific">Paraburkholderia phymatum (strain DSM 17167 / CIP 108236 / LMG 21445 / STM815)</name>
    <name type="common">Burkholderia phymatum</name>
    <dbReference type="NCBI Taxonomy" id="391038"/>
    <lineage>
        <taxon>Bacteria</taxon>
        <taxon>Pseudomonadati</taxon>
        <taxon>Pseudomonadota</taxon>
        <taxon>Betaproteobacteria</taxon>
        <taxon>Burkholderiales</taxon>
        <taxon>Burkholderiaceae</taxon>
        <taxon>Paraburkholderia</taxon>
    </lineage>
</organism>
<dbReference type="OrthoDB" id="9103964at2"/>
<dbReference type="STRING" id="391038.Bphy_3112"/>
<dbReference type="AlphaFoldDB" id="B2JR54"/>
<dbReference type="InterPro" id="IPR025421">
    <property type="entry name" value="DUF4148"/>
</dbReference>